<evidence type="ECO:0000313" key="2">
    <source>
        <dbReference type="EMBL" id="GIX63718.1"/>
    </source>
</evidence>
<dbReference type="AlphaFoldDB" id="A0AAV4LU69"/>
<dbReference type="EMBL" id="BPLF01000002">
    <property type="protein sequence ID" value="GIX63718.1"/>
    <property type="molecule type" value="Genomic_DNA"/>
</dbReference>
<proteinExistence type="predicted"/>
<dbReference type="Proteomes" id="UP001497744">
    <property type="component" value="Unassembled WGS sequence"/>
</dbReference>
<keyword evidence="1" id="KW-0732">Signal</keyword>
<feature type="signal peptide" evidence="1">
    <location>
        <begin position="1"/>
        <end position="17"/>
    </location>
</feature>
<protein>
    <submittedName>
        <fullName evidence="2">Membrane protein, putative</fullName>
    </submittedName>
</protein>
<name>A0AAV4LU69_BABCB</name>
<dbReference type="GeneID" id="94195199"/>
<dbReference type="RefSeq" id="XP_067715787.1">
    <property type="nucleotide sequence ID" value="XM_067859686.1"/>
</dbReference>
<evidence type="ECO:0000256" key="1">
    <source>
        <dbReference type="SAM" id="SignalP"/>
    </source>
</evidence>
<reference evidence="2 3" key="1">
    <citation type="submission" date="2021-06" db="EMBL/GenBank/DDBJ databases">
        <title>Genome sequence of Babesia caballi.</title>
        <authorList>
            <person name="Yamagishi J."/>
            <person name="Kidaka T."/>
            <person name="Ochi A."/>
        </authorList>
    </citation>
    <scope>NUCLEOTIDE SEQUENCE [LARGE SCALE GENOMIC DNA]</scope>
    <source>
        <strain evidence="2">USDA-D6B2</strain>
    </source>
</reference>
<gene>
    <name evidence="2" type="ORF">BcabD6B2_31530</name>
</gene>
<accession>A0AAV4LU69</accession>
<organism evidence="2 3">
    <name type="scientific">Babesia caballi</name>
    <dbReference type="NCBI Taxonomy" id="5871"/>
    <lineage>
        <taxon>Eukaryota</taxon>
        <taxon>Sar</taxon>
        <taxon>Alveolata</taxon>
        <taxon>Apicomplexa</taxon>
        <taxon>Aconoidasida</taxon>
        <taxon>Piroplasmida</taxon>
        <taxon>Babesiidae</taxon>
        <taxon>Babesia</taxon>
    </lineage>
</organism>
<keyword evidence="3" id="KW-1185">Reference proteome</keyword>
<feature type="chain" id="PRO_5043629698" evidence="1">
    <location>
        <begin position="18"/>
        <end position="798"/>
    </location>
</feature>
<evidence type="ECO:0000313" key="3">
    <source>
        <dbReference type="Proteomes" id="UP001497744"/>
    </source>
</evidence>
<comment type="caution">
    <text evidence="2">The sequence shown here is derived from an EMBL/GenBank/DDBJ whole genome shotgun (WGS) entry which is preliminary data.</text>
</comment>
<sequence length="798" mass="87738">MRFWLLLLTSCSAYVAAFHHARNASPAPSLTAGFPGRALRAKSLLDDPLLLAPSAEPGKDHEVVVSDSPAFGLQRVLYTHRRRVRSRGPLFAPGDCVYLVSGPYRNARGTVLSTFRSATGQPHLVSVVLDCRNERGIVRHALSSFHGCRVTVRESQLATKPVFAPYSPPAYPVEDSTGLDRGGGSRPHRASHSPLLRVLVSRITNSTRVPELRALFDSISQLDLDDAAPYCSLTVQLARSLEMKEDGAAPRSLVDAVLSRLHSALQADYSERLRASIPWLAWALHVFRRRRAVSDLQTMDDVYNDLGKIVLSGKLKDLTQPEIAHLATGFRNVPHLRKRMLHWLALVYSYVPPNTVHVRSVATVAYALTHARVSHWGFSRLLRDFVTGEYEVIPPEAALCILEYLNADPETPQRVKDLLLACCSAADFLKPTASPAGPLYVHALRLARLSERDMSDCLHAIKSGECQLPSSVTMNSLFAIPLGPSTAELLRLFVMQLTSRFGELTSPQRLHLLNVARRLTNCPVELVDALDLYLRGLAKDFVLDHKAAMALAQFLPRIPDARQGTQMLVLEHLERFITFTLSLLRDRALDESTAKNVMRQATACLRSIPLLGYELPSFAHTSAALLREGLPHAPSRLSVLLGMMSVHAMCPSYFETASEAARKLLEDPCTNLTAEDAPLAELLLLVKKAVEGADSLGPTSERLHSLHLPTLRPEAAGDVNWGYVKQFSVLFSLLARSRLMSNRGEALSAAYVFAEDNIGSLSSTDLLLLRDALVSLDAFDAKWEGLMASVPKGIDAVT</sequence>